<keyword evidence="2" id="KW-1185">Reference proteome</keyword>
<gene>
    <name evidence="1" type="ORF">B0F90DRAFT_1671641</name>
</gene>
<protein>
    <submittedName>
        <fullName evidence="1">Uncharacterized protein</fullName>
    </submittedName>
</protein>
<dbReference type="Proteomes" id="UP001203297">
    <property type="component" value="Unassembled WGS sequence"/>
</dbReference>
<dbReference type="AlphaFoldDB" id="A0AAD4LVI9"/>
<organism evidence="1 2">
    <name type="scientific">Multifurca ochricompacta</name>
    <dbReference type="NCBI Taxonomy" id="376703"/>
    <lineage>
        <taxon>Eukaryota</taxon>
        <taxon>Fungi</taxon>
        <taxon>Dikarya</taxon>
        <taxon>Basidiomycota</taxon>
        <taxon>Agaricomycotina</taxon>
        <taxon>Agaricomycetes</taxon>
        <taxon>Russulales</taxon>
        <taxon>Russulaceae</taxon>
        <taxon>Multifurca</taxon>
    </lineage>
</organism>
<dbReference type="EMBL" id="WTXG01000172">
    <property type="protein sequence ID" value="KAI0291182.1"/>
    <property type="molecule type" value="Genomic_DNA"/>
</dbReference>
<accession>A0AAD4LVI9</accession>
<sequence length="137" mass="14576">MRLAPLLADYAARFRKDLPPASKLCACSPSFEATASPLLHFHLQGPHILVCYQPHMIAYLQLTSSLGSPLGLPLGDLRGVSAIRATTTSGAGIDLVESQGTLMKSLPAPLWGEKNTFSLPPVRSFPAVFSHGSVVSH</sequence>
<name>A0AAD4LVI9_9AGAM</name>
<comment type="caution">
    <text evidence="1">The sequence shown here is derived from an EMBL/GenBank/DDBJ whole genome shotgun (WGS) entry which is preliminary data.</text>
</comment>
<evidence type="ECO:0000313" key="1">
    <source>
        <dbReference type="EMBL" id="KAI0291182.1"/>
    </source>
</evidence>
<evidence type="ECO:0000313" key="2">
    <source>
        <dbReference type="Proteomes" id="UP001203297"/>
    </source>
</evidence>
<proteinExistence type="predicted"/>
<reference evidence="1" key="1">
    <citation type="journal article" date="2022" name="New Phytol.">
        <title>Evolutionary transition to the ectomycorrhizal habit in the genomes of a hyperdiverse lineage of mushroom-forming fungi.</title>
        <authorList>
            <person name="Looney B."/>
            <person name="Miyauchi S."/>
            <person name="Morin E."/>
            <person name="Drula E."/>
            <person name="Courty P.E."/>
            <person name="Kohler A."/>
            <person name="Kuo A."/>
            <person name="LaButti K."/>
            <person name="Pangilinan J."/>
            <person name="Lipzen A."/>
            <person name="Riley R."/>
            <person name="Andreopoulos W."/>
            <person name="He G."/>
            <person name="Johnson J."/>
            <person name="Nolan M."/>
            <person name="Tritt A."/>
            <person name="Barry K.W."/>
            <person name="Grigoriev I.V."/>
            <person name="Nagy L.G."/>
            <person name="Hibbett D."/>
            <person name="Henrissat B."/>
            <person name="Matheny P.B."/>
            <person name="Labbe J."/>
            <person name="Martin F.M."/>
        </authorList>
    </citation>
    <scope>NUCLEOTIDE SEQUENCE</scope>
    <source>
        <strain evidence="1">BPL690</strain>
    </source>
</reference>